<evidence type="ECO:0000259" key="2">
    <source>
        <dbReference type="Pfam" id="PF20434"/>
    </source>
</evidence>
<dbReference type="Proteomes" id="UP001500101">
    <property type="component" value="Unassembled WGS sequence"/>
</dbReference>
<proteinExistence type="predicted"/>
<dbReference type="InterPro" id="IPR050300">
    <property type="entry name" value="GDXG_lipolytic_enzyme"/>
</dbReference>
<dbReference type="EMBL" id="BAAAZI010000012">
    <property type="protein sequence ID" value="GAA4145852.1"/>
    <property type="molecule type" value="Genomic_DNA"/>
</dbReference>
<comment type="caution">
    <text evidence="3">The sequence shown here is derived from an EMBL/GenBank/DDBJ whole genome shotgun (WGS) entry which is preliminary data.</text>
</comment>
<dbReference type="InterPro" id="IPR049492">
    <property type="entry name" value="BD-FAE-like_dom"/>
</dbReference>
<organism evidence="3 4">
    <name type="scientific">Sphingobacterium kyonggiense</name>
    <dbReference type="NCBI Taxonomy" id="714075"/>
    <lineage>
        <taxon>Bacteria</taxon>
        <taxon>Pseudomonadati</taxon>
        <taxon>Bacteroidota</taxon>
        <taxon>Sphingobacteriia</taxon>
        <taxon>Sphingobacteriales</taxon>
        <taxon>Sphingobacteriaceae</taxon>
        <taxon>Sphingobacterium</taxon>
    </lineage>
</organism>
<protein>
    <recommendedName>
        <fullName evidence="2">BD-FAE-like domain-containing protein</fullName>
    </recommendedName>
</protein>
<keyword evidence="4" id="KW-1185">Reference proteome</keyword>
<dbReference type="RefSeq" id="WP_344675629.1">
    <property type="nucleotide sequence ID" value="NZ_BAAAZI010000012.1"/>
</dbReference>
<reference evidence="4" key="1">
    <citation type="journal article" date="2019" name="Int. J. Syst. Evol. Microbiol.">
        <title>The Global Catalogue of Microorganisms (GCM) 10K type strain sequencing project: providing services to taxonomists for standard genome sequencing and annotation.</title>
        <authorList>
            <consortium name="The Broad Institute Genomics Platform"/>
            <consortium name="The Broad Institute Genome Sequencing Center for Infectious Disease"/>
            <person name="Wu L."/>
            <person name="Ma J."/>
        </authorList>
    </citation>
    <scope>NUCLEOTIDE SEQUENCE [LARGE SCALE GENOMIC DNA]</scope>
    <source>
        <strain evidence="4">JCM 16704</strain>
    </source>
</reference>
<evidence type="ECO:0000313" key="4">
    <source>
        <dbReference type="Proteomes" id="UP001500101"/>
    </source>
</evidence>
<sequence>MKQFLVILMSIMTIHAIAQEKGQIHYLYSADEIPGSTMKQTELEEKDKPKLFAYTDVDKVAEDIVFLVIPGGGYGRVAINHEGHDVAKRLESLGYAAYVLDYRLPKKETMIDKRFGPLQDAQQAMLLIRKQFPKKRLAVIGFSAGGHLAATLSNFA</sequence>
<dbReference type="SUPFAM" id="SSF53474">
    <property type="entry name" value="alpha/beta-Hydrolases"/>
    <property type="match status" value="1"/>
</dbReference>
<dbReference type="Pfam" id="PF20434">
    <property type="entry name" value="BD-FAE"/>
    <property type="match status" value="1"/>
</dbReference>
<evidence type="ECO:0000313" key="3">
    <source>
        <dbReference type="EMBL" id="GAA4145852.1"/>
    </source>
</evidence>
<gene>
    <name evidence="3" type="ORF">GCM10022216_30220</name>
</gene>
<dbReference type="PANTHER" id="PTHR48081">
    <property type="entry name" value="AB HYDROLASE SUPERFAMILY PROTEIN C4A8.06C"/>
    <property type="match status" value="1"/>
</dbReference>
<dbReference type="PANTHER" id="PTHR48081:SF6">
    <property type="entry name" value="PEPTIDASE S9 PROLYL OLIGOPEPTIDASE CATALYTIC DOMAIN-CONTAINING PROTEIN"/>
    <property type="match status" value="1"/>
</dbReference>
<feature type="domain" description="BD-FAE-like" evidence="2">
    <location>
        <begin position="65"/>
        <end position="151"/>
    </location>
</feature>
<name>A0ABP7Z293_9SPHI</name>
<dbReference type="InterPro" id="IPR029058">
    <property type="entry name" value="AB_hydrolase_fold"/>
</dbReference>
<dbReference type="Gene3D" id="3.40.50.1820">
    <property type="entry name" value="alpha/beta hydrolase"/>
    <property type="match status" value="1"/>
</dbReference>
<accession>A0ABP7Z293</accession>
<keyword evidence="1" id="KW-0378">Hydrolase</keyword>
<evidence type="ECO:0000256" key="1">
    <source>
        <dbReference type="ARBA" id="ARBA00022801"/>
    </source>
</evidence>